<dbReference type="InterPro" id="IPR028098">
    <property type="entry name" value="Glyco_trans_4-like_N"/>
</dbReference>
<dbReference type="EMBL" id="BPFB01000049">
    <property type="protein sequence ID" value="GIU01840.1"/>
    <property type="molecule type" value="Genomic_DNA"/>
</dbReference>
<sequence length="385" mass="43552">MKSILHIGKFYPPFYGGIENYMSELLPLTKGSEYRVSALVHQHKITPYSDNETIEGVKIYRAACFGSLMFAPISPWFLRDVNHCLKLEQPNVIHIHMPNTSAFWLLLSAEARKCSWVVHWHSDVVGDKPKWFIKMLYPMYRIFEKAVLKRAERIICTSPSYCDSSKPLANFRAKVTIIPLGLPRSNSKTSLIRASEEQKLRILVVGRLSYYKGHRVLFDAIASLPEPVQRCIEVKVVGRGELFQELNHHLNRLGINCVQMLGGVSEQQLNDCYAWCDLLCLPSIERTEAFGLVILEAARQAKPALVTDVQGSGMGWVVQNDKTGWVVPSKSPSAIAEKLIKLCEQPKVCSDYGQAALKRFESNFSIESVAQQTLDLYESIFADKK</sequence>
<evidence type="ECO:0000259" key="2">
    <source>
        <dbReference type="Pfam" id="PF13439"/>
    </source>
</evidence>
<evidence type="ECO:0000259" key="1">
    <source>
        <dbReference type="Pfam" id="PF00534"/>
    </source>
</evidence>
<gene>
    <name evidence="3" type="primary">mtfC</name>
    <name evidence="3" type="ORF">TUM4630_31340</name>
</gene>
<evidence type="ECO:0000313" key="3">
    <source>
        <dbReference type="EMBL" id="GIU01840.1"/>
    </source>
</evidence>
<keyword evidence="3" id="KW-0328">Glycosyltransferase</keyword>
<dbReference type="Pfam" id="PF13439">
    <property type="entry name" value="Glyco_transf_4"/>
    <property type="match status" value="1"/>
</dbReference>
<dbReference type="PANTHER" id="PTHR45947">
    <property type="entry name" value="SULFOQUINOVOSYL TRANSFERASE SQD2"/>
    <property type="match status" value="1"/>
</dbReference>
<name>A0ABQ4NS34_9GAMM</name>
<proteinExistence type="predicted"/>
<accession>A0ABQ4NS34</accession>
<comment type="caution">
    <text evidence="3">The sequence shown here is derived from an EMBL/GenBank/DDBJ whole genome shotgun (WGS) entry which is preliminary data.</text>
</comment>
<evidence type="ECO:0000313" key="4">
    <source>
        <dbReference type="Proteomes" id="UP000761574"/>
    </source>
</evidence>
<protein>
    <submittedName>
        <fullName evidence="3">Mannosyltransferase</fullName>
    </submittedName>
</protein>
<dbReference type="SUPFAM" id="SSF53756">
    <property type="entry name" value="UDP-Glycosyltransferase/glycogen phosphorylase"/>
    <property type="match status" value="1"/>
</dbReference>
<keyword evidence="3" id="KW-0808">Transferase</keyword>
<feature type="domain" description="Glycosyl transferase family 1" evidence="1">
    <location>
        <begin position="195"/>
        <end position="358"/>
    </location>
</feature>
<reference evidence="3 4" key="1">
    <citation type="submission" date="2021-05" db="EMBL/GenBank/DDBJ databases">
        <title>Molecular characterization for Shewanella algae harboring chromosomal blaOXA-55-like strains isolated from clinical and environment sample.</title>
        <authorList>
            <person name="Ohama Y."/>
            <person name="Aoki K."/>
            <person name="Harada S."/>
            <person name="Moriya K."/>
            <person name="Ishii Y."/>
            <person name="Tateda K."/>
        </authorList>
    </citation>
    <scope>NUCLEOTIDE SEQUENCE [LARGE SCALE GENOMIC DNA]</scope>
    <source>
        <strain evidence="3 4">LMG 23746</strain>
    </source>
</reference>
<dbReference type="InterPro" id="IPR050194">
    <property type="entry name" value="Glycosyltransferase_grp1"/>
</dbReference>
<dbReference type="Gene3D" id="3.40.50.2000">
    <property type="entry name" value="Glycogen Phosphorylase B"/>
    <property type="match status" value="2"/>
</dbReference>
<dbReference type="Pfam" id="PF00534">
    <property type="entry name" value="Glycos_transf_1"/>
    <property type="match status" value="1"/>
</dbReference>
<dbReference type="PANTHER" id="PTHR45947:SF3">
    <property type="entry name" value="SULFOQUINOVOSYL TRANSFERASE SQD2"/>
    <property type="match status" value="1"/>
</dbReference>
<dbReference type="Proteomes" id="UP000761574">
    <property type="component" value="Unassembled WGS sequence"/>
</dbReference>
<dbReference type="GO" id="GO:0016757">
    <property type="term" value="F:glycosyltransferase activity"/>
    <property type="evidence" value="ECO:0007669"/>
    <property type="project" value="UniProtKB-KW"/>
</dbReference>
<keyword evidence="4" id="KW-1185">Reference proteome</keyword>
<organism evidence="3 4">
    <name type="scientific">Shewanella algidipiscicola</name>
    <dbReference type="NCBI Taxonomy" id="614070"/>
    <lineage>
        <taxon>Bacteria</taxon>
        <taxon>Pseudomonadati</taxon>
        <taxon>Pseudomonadota</taxon>
        <taxon>Gammaproteobacteria</taxon>
        <taxon>Alteromonadales</taxon>
        <taxon>Shewanellaceae</taxon>
        <taxon>Shewanella</taxon>
    </lineage>
</organism>
<dbReference type="InterPro" id="IPR001296">
    <property type="entry name" value="Glyco_trans_1"/>
</dbReference>
<feature type="domain" description="Glycosyltransferase subfamily 4-like N-terminal" evidence="2">
    <location>
        <begin position="15"/>
        <end position="182"/>
    </location>
</feature>
<dbReference type="RefSeq" id="WP_119977543.1">
    <property type="nucleotide sequence ID" value="NZ_BPFB01000049.1"/>
</dbReference>